<evidence type="ECO:0000256" key="5">
    <source>
        <dbReference type="ARBA" id="ARBA00008593"/>
    </source>
</evidence>
<evidence type="ECO:0000256" key="22">
    <source>
        <dbReference type="ARBA" id="ARBA00033036"/>
    </source>
</evidence>
<evidence type="ECO:0000256" key="16">
    <source>
        <dbReference type="ARBA" id="ARBA00022840"/>
    </source>
</evidence>
<proteinExistence type="inferred from homology"/>
<dbReference type="GO" id="GO:0050265">
    <property type="term" value="F:RNA uridylyltransferase activity"/>
    <property type="evidence" value="ECO:0007669"/>
    <property type="project" value="UniProtKB-EC"/>
</dbReference>
<dbReference type="Gene3D" id="3.30.70.330">
    <property type="match status" value="1"/>
</dbReference>
<dbReference type="SMART" id="SM00360">
    <property type="entry name" value="RRM"/>
    <property type="match status" value="1"/>
</dbReference>
<keyword evidence="12" id="KW-0479">Metal-binding</keyword>
<evidence type="ECO:0000256" key="7">
    <source>
        <dbReference type="ARBA" id="ARBA00012472"/>
    </source>
</evidence>
<evidence type="ECO:0000313" key="27">
    <source>
        <dbReference type="Proteomes" id="UP000515159"/>
    </source>
</evidence>
<keyword evidence="13" id="KW-0547">Nucleotide-binding</keyword>
<dbReference type="CTD" id="64852"/>
<dbReference type="GO" id="GO:0003723">
    <property type="term" value="F:RNA binding"/>
    <property type="evidence" value="ECO:0007669"/>
    <property type="project" value="UniProtKB-UniRule"/>
</dbReference>
<protein>
    <recommendedName>
        <fullName evidence="8">Speckle targeted PIP5K1A-regulated poly(A) polymerase</fullName>
        <ecNumber evidence="6">2.7.7.19</ecNumber>
        <ecNumber evidence="7">2.7.7.52</ecNumber>
    </recommendedName>
    <alternativeName>
        <fullName evidence="21">RNA-binding motif protein 21</fullName>
    </alternativeName>
    <alternativeName>
        <fullName evidence="22">U6 snRNA-specific terminal uridylyltransferase 1</fullName>
    </alternativeName>
</protein>
<keyword evidence="20" id="KW-0539">Nucleus</keyword>
<evidence type="ECO:0000256" key="6">
    <source>
        <dbReference type="ARBA" id="ARBA00012388"/>
    </source>
</evidence>
<evidence type="ECO:0000256" key="17">
    <source>
        <dbReference type="ARBA" id="ARBA00022842"/>
    </source>
</evidence>
<gene>
    <name evidence="28" type="primary">TUT1</name>
</gene>
<dbReference type="Pfam" id="PF22600">
    <property type="entry name" value="MTPAP-like_central"/>
    <property type="match status" value="1"/>
</dbReference>
<keyword evidence="17" id="KW-0460">Magnesium</keyword>
<keyword evidence="9" id="KW-0507">mRNA processing</keyword>
<evidence type="ECO:0000259" key="26">
    <source>
        <dbReference type="PROSITE" id="PS50102"/>
    </source>
</evidence>
<sequence>MEVEDDVELLSRGGFRCRLCMLQVANRPSLDDHLQGKKHRKLTEVRAQRKSQEEKSIFVSGFRRETSELELSEYFSNFGPVSSIVMDKEKGIYAIIELQDQAVMHKVLSHPQHCMDGQKLRVKPRHKKDFKYTPPKKQGPARGQELSLEKLSQALCLCSDVDEQLKQLVSLFQFSENERKLRELLVTLLQEVFFEFFPGCEVLPFGSSVNSFEVHGCDLDLFLDLEHTKTFQASARKPQEEKQSEDKAAMDTLSEDKAALDTLSEDSILSDVDLESASASEILELIAAVLRQCVPGVHGVQALTSARLPVVKFQHKESLLQGDISINNRLAFCNTRLLQLYAEVDDRVRPLVYTLRYWAKQKELAGNPFGGGPLLNNYALTLLVLFFLQTRSPPVLPAVAQLKELADEGEKAIIDGWDCSFPKDSSKMEPSCNLENLRSLLAEFFHVFTDYDFASTVISLREGQAFPLKDILASETSSMLKLGALNIQDPFELSHNVAGNVNEKIALRFQSRCRDAAKYCRSLQYQRKSSKGKTWGLVRLFQRGDNTEISITEEGPAAGDGLVIYLPSPLLVLTEEQRRKLCGTEGVQQLCFQKVCTALRFVLQDVLKCSVSQDEDNENMANAEQAVLREEVPCVGAKRILAEEDSSVPDSKRPRLEAVSTREEKVSWHCTICHKVWLGRRKMRRELQRNAAPSLLQDVDSLQVEAEVTEAIRQQEHGSGPAQPLLMFRVCIVSAGAASQDCRTSLCFTPFQDPVALFQDFFHFLQVFLPKTVMKHIKKHGLNSSVGETELGLGQGMDFYPMQCSP</sequence>
<evidence type="ECO:0000256" key="18">
    <source>
        <dbReference type="ARBA" id="ARBA00022884"/>
    </source>
</evidence>
<evidence type="ECO:0000256" key="12">
    <source>
        <dbReference type="ARBA" id="ARBA00022723"/>
    </source>
</evidence>
<dbReference type="InterPro" id="IPR043519">
    <property type="entry name" value="NT_sf"/>
</dbReference>
<evidence type="ECO:0000256" key="21">
    <source>
        <dbReference type="ARBA" id="ARBA00030790"/>
    </source>
</evidence>
<dbReference type="GeneID" id="117364734"/>
<dbReference type="PROSITE" id="PS50102">
    <property type="entry name" value="RRM"/>
    <property type="match status" value="1"/>
</dbReference>
<evidence type="ECO:0000256" key="19">
    <source>
        <dbReference type="ARBA" id="ARBA00023211"/>
    </source>
</evidence>
<dbReference type="InParanoid" id="A0A6P8RZM6"/>
<dbReference type="GO" id="GO:0031123">
    <property type="term" value="P:RNA 3'-end processing"/>
    <property type="evidence" value="ECO:0007669"/>
    <property type="project" value="TreeGrafter"/>
</dbReference>
<keyword evidence="11" id="KW-0548">Nucleotidyltransferase</keyword>
<dbReference type="PANTHER" id="PTHR12271:SF127">
    <property type="entry name" value="SPECKLE TARGETED PIP5K1A-REGULATED POLY(A) POLYMERASE"/>
    <property type="match status" value="1"/>
</dbReference>
<dbReference type="SUPFAM" id="SSF81301">
    <property type="entry name" value="Nucleotidyltransferase"/>
    <property type="match status" value="1"/>
</dbReference>
<evidence type="ECO:0000256" key="11">
    <source>
        <dbReference type="ARBA" id="ARBA00022695"/>
    </source>
</evidence>
<dbReference type="GO" id="GO:0008270">
    <property type="term" value="F:zinc ion binding"/>
    <property type="evidence" value="ECO:0007669"/>
    <property type="project" value="UniProtKB-KW"/>
</dbReference>
<dbReference type="CDD" id="cd12279">
    <property type="entry name" value="RRM_TUT1"/>
    <property type="match status" value="1"/>
</dbReference>
<evidence type="ECO:0000256" key="23">
    <source>
        <dbReference type="ARBA" id="ARBA00048830"/>
    </source>
</evidence>
<dbReference type="Proteomes" id="UP000515159">
    <property type="component" value="Chromosome 8"/>
</dbReference>
<keyword evidence="10" id="KW-0808">Transferase</keyword>
<keyword evidence="19" id="KW-0464">Manganese</keyword>
<organism evidence="27 28">
    <name type="scientific">Geotrypetes seraphini</name>
    <name type="common">Gaboon caecilian</name>
    <name type="synonym">Caecilia seraphini</name>
    <dbReference type="NCBI Taxonomy" id="260995"/>
    <lineage>
        <taxon>Eukaryota</taxon>
        <taxon>Metazoa</taxon>
        <taxon>Chordata</taxon>
        <taxon>Craniata</taxon>
        <taxon>Vertebrata</taxon>
        <taxon>Euteleostomi</taxon>
        <taxon>Amphibia</taxon>
        <taxon>Gymnophiona</taxon>
        <taxon>Geotrypetes</taxon>
    </lineage>
</organism>
<dbReference type="PANTHER" id="PTHR12271">
    <property type="entry name" value="POLY A POLYMERASE CID PAP -RELATED"/>
    <property type="match status" value="1"/>
</dbReference>
<dbReference type="EC" id="2.7.7.52" evidence="7"/>
<dbReference type="AlphaFoldDB" id="A0A6P8RZM6"/>
<dbReference type="GO" id="GO:0005730">
    <property type="term" value="C:nucleolus"/>
    <property type="evidence" value="ECO:0007669"/>
    <property type="project" value="UniProtKB-SubCell"/>
</dbReference>
<evidence type="ECO:0000256" key="9">
    <source>
        <dbReference type="ARBA" id="ARBA00022664"/>
    </source>
</evidence>
<dbReference type="GO" id="GO:0005524">
    <property type="term" value="F:ATP binding"/>
    <property type="evidence" value="ECO:0007669"/>
    <property type="project" value="UniProtKB-KW"/>
</dbReference>
<dbReference type="PROSITE" id="PS00028">
    <property type="entry name" value="ZINC_FINGER_C2H2_1"/>
    <property type="match status" value="1"/>
</dbReference>
<dbReference type="Pfam" id="PF03828">
    <property type="entry name" value="PAP_assoc"/>
    <property type="match status" value="1"/>
</dbReference>
<dbReference type="GO" id="GO:0016607">
    <property type="term" value="C:nuclear speck"/>
    <property type="evidence" value="ECO:0007669"/>
    <property type="project" value="UniProtKB-SubCell"/>
</dbReference>
<evidence type="ECO:0000256" key="15">
    <source>
        <dbReference type="ARBA" id="ARBA00022833"/>
    </source>
</evidence>
<dbReference type="InterPro" id="IPR012677">
    <property type="entry name" value="Nucleotide-bd_a/b_plait_sf"/>
</dbReference>
<dbReference type="GO" id="GO:0006397">
    <property type="term" value="P:mRNA processing"/>
    <property type="evidence" value="ECO:0007669"/>
    <property type="project" value="UniProtKB-KW"/>
</dbReference>
<dbReference type="SUPFAM" id="SSF81631">
    <property type="entry name" value="PAP/OAS1 substrate-binding domain"/>
    <property type="match status" value="1"/>
</dbReference>
<dbReference type="EC" id="2.7.7.19" evidence="6"/>
<dbReference type="Gene3D" id="1.10.1410.10">
    <property type="match status" value="1"/>
</dbReference>
<evidence type="ECO:0000256" key="1">
    <source>
        <dbReference type="ARBA" id="ARBA00001936"/>
    </source>
</evidence>
<keyword evidence="16" id="KW-0067">ATP-binding</keyword>
<reference evidence="28" key="1">
    <citation type="submission" date="2025-08" db="UniProtKB">
        <authorList>
            <consortium name="RefSeq"/>
        </authorList>
    </citation>
    <scope>IDENTIFICATION</scope>
</reference>
<evidence type="ECO:0000256" key="4">
    <source>
        <dbReference type="ARBA" id="ARBA00004604"/>
    </source>
</evidence>
<feature type="domain" description="RRM" evidence="26">
    <location>
        <begin position="55"/>
        <end position="127"/>
    </location>
</feature>
<dbReference type="RefSeq" id="XP_033810161.1">
    <property type="nucleotide sequence ID" value="XM_033954270.1"/>
</dbReference>
<dbReference type="KEGG" id="gsh:117364734"/>
<dbReference type="Pfam" id="PF23085">
    <property type="entry name" value="RRM_PARP14_3"/>
    <property type="match status" value="1"/>
</dbReference>
<evidence type="ECO:0000256" key="14">
    <source>
        <dbReference type="ARBA" id="ARBA00022771"/>
    </source>
</evidence>
<dbReference type="CDD" id="cd05402">
    <property type="entry name" value="NT_PAP_TUTase"/>
    <property type="match status" value="1"/>
</dbReference>
<comment type="similarity">
    <text evidence="5">Belongs to the DNA polymerase type-B-like family.</text>
</comment>
<evidence type="ECO:0000313" key="28">
    <source>
        <dbReference type="RefSeq" id="XP_033810161.1"/>
    </source>
</evidence>
<comment type="subcellular location">
    <subcellularLocation>
        <location evidence="3">Nucleus speckle</location>
    </subcellularLocation>
    <subcellularLocation>
        <location evidence="4">Nucleus</location>
        <location evidence="4">Nucleolus</location>
    </subcellularLocation>
</comment>
<dbReference type="FunFam" id="3.30.70.330:FF:000305">
    <property type="entry name" value="speckle targeted PIP5K1A-regulated poly(A) polymerase"/>
    <property type="match status" value="1"/>
</dbReference>
<comment type="cofactor">
    <cofactor evidence="1">
        <name>Mn(2+)</name>
        <dbReference type="ChEBI" id="CHEBI:29035"/>
    </cofactor>
</comment>
<evidence type="ECO:0000256" key="20">
    <source>
        <dbReference type="ARBA" id="ARBA00023242"/>
    </source>
</evidence>
<dbReference type="InterPro" id="IPR000504">
    <property type="entry name" value="RRM_dom"/>
</dbReference>
<dbReference type="InterPro" id="IPR054708">
    <property type="entry name" value="MTPAP-like_central"/>
</dbReference>
<dbReference type="GO" id="GO:1990817">
    <property type="term" value="F:poly(A) RNA polymerase activity"/>
    <property type="evidence" value="ECO:0007669"/>
    <property type="project" value="UniProtKB-EC"/>
</dbReference>
<dbReference type="FunCoup" id="A0A6P8RZM6">
    <property type="interactions" value="3467"/>
</dbReference>
<keyword evidence="27" id="KW-1185">Reference proteome</keyword>
<accession>A0A6P8RZM6</accession>
<keyword evidence="15" id="KW-0862">Zinc</keyword>
<evidence type="ECO:0000256" key="3">
    <source>
        <dbReference type="ARBA" id="ARBA00004324"/>
    </source>
</evidence>
<dbReference type="InterPro" id="IPR002058">
    <property type="entry name" value="PAP_assoc"/>
</dbReference>
<evidence type="ECO:0000256" key="25">
    <source>
        <dbReference type="PROSITE-ProRule" id="PRU00176"/>
    </source>
</evidence>
<keyword evidence="14" id="KW-0863">Zinc-finger</keyword>
<dbReference type="Pfam" id="PF12874">
    <property type="entry name" value="zf-met"/>
    <property type="match status" value="1"/>
</dbReference>
<name>A0A6P8RZM6_GEOSA</name>
<comment type="catalytic activity">
    <reaction evidence="24">
        <text>RNA(n) + UTP = RNA(n)-3'-uridine ribonucleotide + diphosphate</text>
        <dbReference type="Rhea" id="RHEA:14785"/>
        <dbReference type="Rhea" id="RHEA-COMP:14527"/>
        <dbReference type="Rhea" id="RHEA-COMP:17348"/>
        <dbReference type="ChEBI" id="CHEBI:33019"/>
        <dbReference type="ChEBI" id="CHEBI:46398"/>
        <dbReference type="ChEBI" id="CHEBI:140395"/>
        <dbReference type="ChEBI" id="CHEBI:173116"/>
        <dbReference type="EC" id="2.7.7.52"/>
    </reaction>
</comment>
<evidence type="ECO:0000256" key="24">
    <source>
        <dbReference type="ARBA" id="ARBA00049105"/>
    </source>
</evidence>
<evidence type="ECO:0000256" key="2">
    <source>
        <dbReference type="ARBA" id="ARBA00001946"/>
    </source>
</evidence>
<evidence type="ECO:0000256" key="10">
    <source>
        <dbReference type="ARBA" id="ARBA00022679"/>
    </source>
</evidence>
<dbReference type="OrthoDB" id="2274644at2759"/>
<keyword evidence="18 25" id="KW-0694">RNA-binding</keyword>
<evidence type="ECO:0000256" key="13">
    <source>
        <dbReference type="ARBA" id="ARBA00022741"/>
    </source>
</evidence>
<comment type="catalytic activity">
    <reaction evidence="23">
        <text>RNA(n) + ATP = RNA(n)-3'-adenine ribonucleotide + diphosphate</text>
        <dbReference type="Rhea" id="RHEA:11332"/>
        <dbReference type="Rhea" id="RHEA-COMP:14527"/>
        <dbReference type="Rhea" id="RHEA-COMP:17347"/>
        <dbReference type="ChEBI" id="CHEBI:30616"/>
        <dbReference type="ChEBI" id="CHEBI:33019"/>
        <dbReference type="ChEBI" id="CHEBI:140395"/>
        <dbReference type="ChEBI" id="CHEBI:173115"/>
        <dbReference type="EC" id="2.7.7.19"/>
    </reaction>
</comment>
<dbReference type="Gene3D" id="3.30.460.10">
    <property type="entry name" value="Beta Polymerase, domain 2"/>
    <property type="match status" value="1"/>
</dbReference>
<dbReference type="SUPFAM" id="SSF54928">
    <property type="entry name" value="RNA-binding domain, RBD"/>
    <property type="match status" value="1"/>
</dbReference>
<dbReference type="InterPro" id="IPR013087">
    <property type="entry name" value="Znf_C2H2_type"/>
</dbReference>
<dbReference type="InterPro" id="IPR035979">
    <property type="entry name" value="RBD_domain_sf"/>
</dbReference>
<evidence type="ECO:0000256" key="8">
    <source>
        <dbReference type="ARBA" id="ARBA00021679"/>
    </source>
</evidence>
<comment type="cofactor">
    <cofactor evidence="2">
        <name>Mg(2+)</name>
        <dbReference type="ChEBI" id="CHEBI:18420"/>
    </cofactor>
</comment>
<dbReference type="InterPro" id="IPR034388">
    <property type="entry name" value="Star-PAP_RRM"/>
</dbReference>